<dbReference type="Proteomes" id="UP001303046">
    <property type="component" value="Unassembled WGS sequence"/>
</dbReference>
<dbReference type="PANTHER" id="PTHR33395:SF22">
    <property type="entry name" value="REVERSE TRANSCRIPTASE DOMAIN-CONTAINING PROTEIN"/>
    <property type="match status" value="1"/>
</dbReference>
<organism evidence="1 2">
    <name type="scientific">Necator americanus</name>
    <name type="common">Human hookworm</name>
    <dbReference type="NCBI Taxonomy" id="51031"/>
    <lineage>
        <taxon>Eukaryota</taxon>
        <taxon>Metazoa</taxon>
        <taxon>Ecdysozoa</taxon>
        <taxon>Nematoda</taxon>
        <taxon>Chromadorea</taxon>
        <taxon>Rhabditida</taxon>
        <taxon>Rhabditina</taxon>
        <taxon>Rhabditomorpha</taxon>
        <taxon>Strongyloidea</taxon>
        <taxon>Ancylostomatidae</taxon>
        <taxon>Bunostominae</taxon>
        <taxon>Necator</taxon>
    </lineage>
</organism>
<gene>
    <name evidence="1" type="primary">Necator_chrI.g1939</name>
    <name evidence="1" type="ORF">RB195_005813</name>
</gene>
<comment type="caution">
    <text evidence="1">The sequence shown here is derived from an EMBL/GenBank/DDBJ whole genome shotgun (WGS) entry which is preliminary data.</text>
</comment>
<dbReference type="EMBL" id="JAVFWL010000001">
    <property type="protein sequence ID" value="KAK6728393.1"/>
    <property type="molecule type" value="Genomic_DNA"/>
</dbReference>
<sequence length="144" mass="15878">MKVNGKLPSLVNQTGATYVTDGDKAEALTMHFANVFSSNCGDTTPEVVGIAPVQKQCSNMFFHSTDIYKYLKSLKPSVSETYDAIPPIVYKECVANLSPSLAHIFNISISLSEVPEVWKNAIVTPTPGTEWLNNYRPIGLLQRR</sequence>
<accession>A0ABR1BSS1</accession>
<dbReference type="PANTHER" id="PTHR33395">
    <property type="entry name" value="TRANSCRIPTASE, PUTATIVE-RELATED-RELATED"/>
    <property type="match status" value="1"/>
</dbReference>
<reference evidence="1 2" key="1">
    <citation type="submission" date="2023-08" db="EMBL/GenBank/DDBJ databases">
        <title>A Necator americanus chromosomal reference genome.</title>
        <authorList>
            <person name="Ilik V."/>
            <person name="Petrzelkova K.J."/>
            <person name="Pardy F."/>
            <person name="Fuh T."/>
            <person name="Niatou-Singa F.S."/>
            <person name="Gouil Q."/>
            <person name="Baker L."/>
            <person name="Ritchie M.E."/>
            <person name="Jex A.R."/>
            <person name="Gazzola D."/>
            <person name="Li H."/>
            <person name="Toshio Fujiwara R."/>
            <person name="Zhan B."/>
            <person name="Aroian R.V."/>
            <person name="Pafco B."/>
            <person name="Schwarz E.M."/>
        </authorList>
    </citation>
    <scope>NUCLEOTIDE SEQUENCE [LARGE SCALE GENOMIC DNA]</scope>
    <source>
        <strain evidence="1 2">Aroian</strain>
        <tissue evidence="1">Whole animal</tissue>
    </source>
</reference>
<protein>
    <submittedName>
        <fullName evidence="1">Uncharacterized protein</fullName>
    </submittedName>
</protein>
<name>A0ABR1BSS1_NECAM</name>
<evidence type="ECO:0000313" key="2">
    <source>
        <dbReference type="Proteomes" id="UP001303046"/>
    </source>
</evidence>
<keyword evidence="2" id="KW-1185">Reference proteome</keyword>
<proteinExistence type="predicted"/>
<evidence type="ECO:0000313" key="1">
    <source>
        <dbReference type="EMBL" id="KAK6728393.1"/>
    </source>
</evidence>